<evidence type="ECO:0000259" key="6">
    <source>
        <dbReference type="Pfam" id="PF02234"/>
    </source>
</evidence>
<proteinExistence type="inferred from homology"/>
<dbReference type="InterPro" id="IPR003175">
    <property type="entry name" value="CDI_dom"/>
</dbReference>
<evidence type="ECO:0000256" key="1">
    <source>
        <dbReference type="ARBA" id="ARBA00004642"/>
    </source>
</evidence>
<evidence type="ECO:0000256" key="4">
    <source>
        <dbReference type="ARBA" id="ARBA00023306"/>
    </source>
</evidence>
<reference evidence="7" key="1">
    <citation type="journal article" date="2023" name="bioRxiv">
        <title>Improved chromosome-level genome assembly for marigold (Tagetes erecta).</title>
        <authorList>
            <person name="Jiang F."/>
            <person name="Yuan L."/>
            <person name="Wang S."/>
            <person name="Wang H."/>
            <person name="Xu D."/>
            <person name="Wang A."/>
            <person name="Fan W."/>
        </authorList>
    </citation>
    <scope>NUCLEOTIDE SEQUENCE</scope>
    <source>
        <strain evidence="7">WSJ</strain>
        <tissue evidence="7">Leaf</tissue>
    </source>
</reference>
<sequence>MKTRSMPADQKRRKVDNGEVKMPTSMSCCSSNESKKILQLTDLKERVESRRISKLRSKIKTKSGLRKTAKPSPVISSRGTIQMEKLPSAAELEEFFTAAEKQLNKRFKEKYNYDIANDTPLEGRFEWVQLKL</sequence>
<accession>A0AAD8NPB2</accession>
<keyword evidence="3" id="KW-0649">Protein kinase inhibitor</keyword>
<protein>
    <recommendedName>
        <fullName evidence="6">Cyclin-dependent kinase inhibitor domain-containing protein</fullName>
    </recommendedName>
</protein>
<evidence type="ECO:0000313" key="7">
    <source>
        <dbReference type="EMBL" id="KAK1423405.1"/>
    </source>
</evidence>
<evidence type="ECO:0000256" key="5">
    <source>
        <dbReference type="SAM" id="MobiDB-lite"/>
    </source>
</evidence>
<evidence type="ECO:0000256" key="2">
    <source>
        <dbReference type="ARBA" id="ARBA00010274"/>
    </source>
</evidence>
<keyword evidence="8" id="KW-1185">Reference proteome</keyword>
<dbReference type="PIRSF" id="PIRSF017811">
    <property type="entry name" value="CDK_inhib_pln"/>
    <property type="match status" value="1"/>
</dbReference>
<evidence type="ECO:0000313" key="8">
    <source>
        <dbReference type="Proteomes" id="UP001229421"/>
    </source>
</evidence>
<organism evidence="7 8">
    <name type="scientific">Tagetes erecta</name>
    <name type="common">African marigold</name>
    <dbReference type="NCBI Taxonomy" id="13708"/>
    <lineage>
        <taxon>Eukaryota</taxon>
        <taxon>Viridiplantae</taxon>
        <taxon>Streptophyta</taxon>
        <taxon>Embryophyta</taxon>
        <taxon>Tracheophyta</taxon>
        <taxon>Spermatophyta</taxon>
        <taxon>Magnoliopsida</taxon>
        <taxon>eudicotyledons</taxon>
        <taxon>Gunneridae</taxon>
        <taxon>Pentapetalae</taxon>
        <taxon>asterids</taxon>
        <taxon>campanulids</taxon>
        <taxon>Asterales</taxon>
        <taxon>Asteraceae</taxon>
        <taxon>Asteroideae</taxon>
        <taxon>Heliantheae alliance</taxon>
        <taxon>Tageteae</taxon>
        <taxon>Tagetes</taxon>
    </lineage>
</organism>
<dbReference type="InterPro" id="IPR044275">
    <property type="entry name" value="KRP"/>
</dbReference>
<evidence type="ECO:0000256" key="3">
    <source>
        <dbReference type="ARBA" id="ARBA00023013"/>
    </source>
</evidence>
<dbReference type="EMBL" id="JAUHHV010000005">
    <property type="protein sequence ID" value="KAK1423405.1"/>
    <property type="molecule type" value="Genomic_DNA"/>
</dbReference>
<keyword evidence="4" id="KW-0131">Cell cycle</keyword>
<dbReference type="Proteomes" id="UP001229421">
    <property type="component" value="Unassembled WGS sequence"/>
</dbReference>
<comment type="caution">
    <text evidence="7">The sequence shown here is derived from an EMBL/GenBank/DDBJ whole genome shotgun (WGS) entry which is preliminary data.</text>
</comment>
<dbReference type="GO" id="GO:0004861">
    <property type="term" value="F:cyclin-dependent protein serine/threonine kinase inhibitor activity"/>
    <property type="evidence" value="ECO:0007669"/>
    <property type="project" value="InterPro"/>
</dbReference>
<dbReference type="InterPro" id="IPR044898">
    <property type="entry name" value="CDI_dom_sf"/>
</dbReference>
<dbReference type="Pfam" id="PF02234">
    <property type="entry name" value="CDI"/>
    <property type="match status" value="1"/>
</dbReference>
<name>A0AAD8NPB2_TARER</name>
<feature type="region of interest" description="Disordered" evidence="5">
    <location>
        <begin position="1"/>
        <end position="31"/>
    </location>
</feature>
<dbReference type="AlphaFoldDB" id="A0AAD8NPB2"/>
<dbReference type="GO" id="GO:0051726">
    <property type="term" value="P:regulation of cell cycle"/>
    <property type="evidence" value="ECO:0007669"/>
    <property type="project" value="InterPro"/>
</dbReference>
<dbReference type="PANTHER" id="PTHR46776">
    <property type="entry name" value="CYCLIN-DEPENDENT KINASE INHIBITOR 4-RELATED"/>
    <property type="match status" value="1"/>
</dbReference>
<feature type="domain" description="Cyclin-dependent kinase inhibitor" evidence="6">
    <location>
        <begin position="87"/>
        <end position="130"/>
    </location>
</feature>
<dbReference type="GO" id="GO:0005654">
    <property type="term" value="C:nucleoplasm"/>
    <property type="evidence" value="ECO:0007669"/>
    <property type="project" value="UniProtKB-SubCell"/>
</dbReference>
<comment type="similarity">
    <text evidence="2">Belongs to the CDI family. ICK/KRP subfamily.</text>
</comment>
<comment type="subcellular location">
    <subcellularLocation>
        <location evidence="1">Nucleus</location>
        <location evidence="1">Nucleoplasm</location>
    </subcellularLocation>
</comment>
<gene>
    <name evidence="7" type="ORF">QVD17_18708</name>
</gene>
<dbReference type="Gene3D" id="4.10.365.10">
    <property type="entry name" value="p27"/>
    <property type="match status" value="1"/>
</dbReference>